<name>A0ABC8KHU6_ERUVS</name>
<gene>
    <name evidence="1" type="ORF">ERUC_LOCUS23261</name>
</gene>
<organism evidence="1 2">
    <name type="scientific">Eruca vesicaria subsp. sativa</name>
    <name type="common">Garden rocket</name>
    <name type="synonym">Eruca sativa</name>
    <dbReference type="NCBI Taxonomy" id="29727"/>
    <lineage>
        <taxon>Eukaryota</taxon>
        <taxon>Viridiplantae</taxon>
        <taxon>Streptophyta</taxon>
        <taxon>Embryophyta</taxon>
        <taxon>Tracheophyta</taxon>
        <taxon>Spermatophyta</taxon>
        <taxon>Magnoliopsida</taxon>
        <taxon>eudicotyledons</taxon>
        <taxon>Gunneridae</taxon>
        <taxon>Pentapetalae</taxon>
        <taxon>rosids</taxon>
        <taxon>malvids</taxon>
        <taxon>Brassicales</taxon>
        <taxon>Brassicaceae</taxon>
        <taxon>Brassiceae</taxon>
        <taxon>Eruca</taxon>
    </lineage>
</organism>
<dbReference type="EMBL" id="CAKOAT010232155">
    <property type="protein sequence ID" value="CAH8357506.1"/>
    <property type="molecule type" value="Genomic_DNA"/>
</dbReference>
<protein>
    <recommendedName>
        <fullName evidence="3">Secreted protein</fullName>
    </recommendedName>
</protein>
<dbReference type="AlphaFoldDB" id="A0ABC8KHU6"/>
<comment type="caution">
    <text evidence="1">The sequence shown here is derived from an EMBL/GenBank/DDBJ whole genome shotgun (WGS) entry which is preliminary data.</text>
</comment>
<evidence type="ECO:0000313" key="2">
    <source>
        <dbReference type="Proteomes" id="UP001642260"/>
    </source>
</evidence>
<sequence length="78" mass="9283">MVKITGYCFFSVVVFHKLKDTNWFSRQDTYVFLQYSDSYHRNSSLRWSSCSESVVAAGWSLRHRVQLQREPREATMVK</sequence>
<accession>A0ABC8KHU6</accession>
<evidence type="ECO:0000313" key="1">
    <source>
        <dbReference type="EMBL" id="CAH8357506.1"/>
    </source>
</evidence>
<reference evidence="1 2" key="1">
    <citation type="submission" date="2022-03" db="EMBL/GenBank/DDBJ databases">
        <authorList>
            <person name="Macdonald S."/>
            <person name="Ahmed S."/>
            <person name="Newling K."/>
        </authorList>
    </citation>
    <scope>NUCLEOTIDE SEQUENCE [LARGE SCALE GENOMIC DNA]</scope>
</reference>
<dbReference type="Proteomes" id="UP001642260">
    <property type="component" value="Unassembled WGS sequence"/>
</dbReference>
<feature type="non-terminal residue" evidence="1">
    <location>
        <position position="78"/>
    </location>
</feature>
<keyword evidence="2" id="KW-1185">Reference proteome</keyword>
<proteinExistence type="predicted"/>
<evidence type="ECO:0008006" key="3">
    <source>
        <dbReference type="Google" id="ProtNLM"/>
    </source>
</evidence>